<proteinExistence type="inferred from homology"/>
<dbReference type="PANTHER" id="PTHR33569">
    <property type="entry name" value="UREASE"/>
    <property type="match status" value="1"/>
</dbReference>
<sequence>MIPGEYILTQGDIECNVGRATITIAVVNTGDRPVQVGSHFHFFEVNKQMSFDRAKAFGMRLNIAAGTAVRFEPGEEKEVELVIFGGHRKAFGFSNLTNGDTTSASVKEEALSKAATQNFKNSTL</sequence>
<dbReference type="InterPro" id="IPR050069">
    <property type="entry name" value="Urease_subunit"/>
</dbReference>
<evidence type="ECO:0000256" key="3">
    <source>
        <dbReference type="HAMAP-Rule" id="MF_01954"/>
    </source>
</evidence>
<dbReference type="OrthoDB" id="9797217at2"/>
<comment type="subunit">
    <text evidence="3">Heterotrimer of UreA (gamma), UreB (beta) and UreC (alpha) subunits. Three heterotrimers associate to form the active enzyme.</text>
</comment>
<reference evidence="4 5" key="1">
    <citation type="submission" date="2019-07" db="EMBL/GenBank/DDBJ databases">
        <title>Whole genome shotgun sequence of Segetibacter aerophilus NBRC 106135.</title>
        <authorList>
            <person name="Hosoyama A."/>
            <person name="Uohara A."/>
            <person name="Ohji S."/>
            <person name="Ichikawa N."/>
        </authorList>
    </citation>
    <scope>NUCLEOTIDE SEQUENCE [LARGE SCALE GENOMIC DNA]</scope>
    <source>
        <strain evidence="4 5">NBRC 106135</strain>
    </source>
</reference>
<comment type="similarity">
    <text evidence="3">Belongs to the urease beta subunit family.</text>
</comment>
<dbReference type="SUPFAM" id="SSF51278">
    <property type="entry name" value="Urease, beta-subunit"/>
    <property type="match status" value="1"/>
</dbReference>
<comment type="catalytic activity">
    <reaction evidence="2 3">
        <text>urea + 2 H2O + H(+) = hydrogencarbonate + 2 NH4(+)</text>
        <dbReference type="Rhea" id="RHEA:20557"/>
        <dbReference type="ChEBI" id="CHEBI:15377"/>
        <dbReference type="ChEBI" id="CHEBI:15378"/>
        <dbReference type="ChEBI" id="CHEBI:16199"/>
        <dbReference type="ChEBI" id="CHEBI:17544"/>
        <dbReference type="ChEBI" id="CHEBI:28938"/>
        <dbReference type="EC" id="3.5.1.5"/>
    </reaction>
</comment>
<keyword evidence="3" id="KW-0963">Cytoplasm</keyword>
<dbReference type="EMBL" id="BJYT01000009">
    <property type="protein sequence ID" value="GEO10211.1"/>
    <property type="molecule type" value="Genomic_DNA"/>
</dbReference>
<evidence type="ECO:0000256" key="1">
    <source>
        <dbReference type="ARBA" id="ARBA00022801"/>
    </source>
</evidence>
<evidence type="ECO:0000256" key="2">
    <source>
        <dbReference type="ARBA" id="ARBA00047778"/>
    </source>
</evidence>
<dbReference type="Gene3D" id="2.10.150.10">
    <property type="entry name" value="Urease, beta subunit"/>
    <property type="match status" value="1"/>
</dbReference>
<dbReference type="InterPro" id="IPR002019">
    <property type="entry name" value="Urease_beta-like"/>
</dbReference>
<accession>A0A512BE13</accession>
<dbReference type="GO" id="GO:0009039">
    <property type="term" value="F:urease activity"/>
    <property type="evidence" value="ECO:0007669"/>
    <property type="project" value="UniProtKB-UniRule"/>
</dbReference>
<keyword evidence="5" id="KW-1185">Reference proteome</keyword>
<comment type="caution">
    <text evidence="4">The sequence shown here is derived from an EMBL/GenBank/DDBJ whole genome shotgun (WGS) entry which is preliminary data.</text>
</comment>
<comment type="subcellular location">
    <subcellularLocation>
        <location evidence="3">Cytoplasm</location>
    </subcellularLocation>
</comment>
<name>A0A512BE13_9BACT</name>
<comment type="pathway">
    <text evidence="3">Nitrogen metabolism; urea degradation; CO(2) and NH(3) from urea (urease route): step 1/1.</text>
</comment>
<gene>
    <name evidence="3" type="primary">ureB</name>
    <name evidence="4" type="ORF">SAE01_27070</name>
</gene>
<dbReference type="NCBIfam" id="TIGR00192">
    <property type="entry name" value="urease_beta"/>
    <property type="match status" value="1"/>
</dbReference>
<dbReference type="GO" id="GO:0043419">
    <property type="term" value="P:urea catabolic process"/>
    <property type="evidence" value="ECO:0007669"/>
    <property type="project" value="UniProtKB-UniRule"/>
</dbReference>
<evidence type="ECO:0000313" key="4">
    <source>
        <dbReference type="EMBL" id="GEO10211.1"/>
    </source>
</evidence>
<dbReference type="HAMAP" id="MF_01954">
    <property type="entry name" value="Urease_beta"/>
    <property type="match status" value="1"/>
</dbReference>
<dbReference type="GO" id="GO:0035550">
    <property type="term" value="C:urease complex"/>
    <property type="evidence" value="ECO:0007669"/>
    <property type="project" value="InterPro"/>
</dbReference>
<dbReference type="EC" id="3.5.1.5" evidence="3"/>
<dbReference type="CDD" id="cd00407">
    <property type="entry name" value="Urease_beta"/>
    <property type="match status" value="1"/>
</dbReference>
<dbReference type="FunFam" id="2.10.150.10:FF:000001">
    <property type="entry name" value="Urease subunit beta"/>
    <property type="match status" value="1"/>
</dbReference>
<dbReference type="Pfam" id="PF00699">
    <property type="entry name" value="Urease_beta"/>
    <property type="match status" value="1"/>
</dbReference>
<dbReference type="Proteomes" id="UP000321513">
    <property type="component" value="Unassembled WGS sequence"/>
</dbReference>
<evidence type="ECO:0000313" key="5">
    <source>
        <dbReference type="Proteomes" id="UP000321513"/>
    </source>
</evidence>
<keyword evidence="1 3" id="KW-0378">Hydrolase</keyword>
<dbReference type="NCBIfam" id="NF009682">
    <property type="entry name" value="PRK13203.1"/>
    <property type="match status" value="1"/>
</dbReference>
<dbReference type="AlphaFoldDB" id="A0A512BE13"/>
<organism evidence="4 5">
    <name type="scientific">Segetibacter aerophilus</name>
    <dbReference type="NCBI Taxonomy" id="670293"/>
    <lineage>
        <taxon>Bacteria</taxon>
        <taxon>Pseudomonadati</taxon>
        <taxon>Bacteroidota</taxon>
        <taxon>Chitinophagia</taxon>
        <taxon>Chitinophagales</taxon>
        <taxon>Chitinophagaceae</taxon>
        <taxon>Segetibacter</taxon>
    </lineage>
</organism>
<dbReference type="PANTHER" id="PTHR33569:SF1">
    <property type="entry name" value="UREASE"/>
    <property type="match status" value="1"/>
</dbReference>
<dbReference type="InterPro" id="IPR036461">
    <property type="entry name" value="Urease_betasu_sf"/>
</dbReference>
<protein>
    <recommendedName>
        <fullName evidence="3">Urease subunit beta</fullName>
        <ecNumber evidence="3">3.5.1.5</ecNumber>
    </recommendedName>
    <alternativeName>
        <fullName evidence="3">Urea amidohydrolase subunit beta</fullName>
    </alternativeName>
</protein>
<dbReference type="UniPathway" id="UPA00258">
    <property type="reaction ID" value="UER00370"/>
</dbReference>